<reference evidence="1" key="1">
    <citation type="submission" date="2023-07" db="EMBL/GenBank/DDBJ databases">
        <title>A chromosome-level genome assembly of Lolium multiflorum.</title>
        <authorList>
            <person name="Chen Y."/>
            <person name="Copetti D."/>
            <person name="Kolliker R."/>
            <person name="Studer B."/>
        </authorList>
    </citation>
    <scope>NUCLEOTIDE SEQUENCE</scope>
    <source>
        <strain evidence="1">02402/16</strain>
        <tissue evidence="1">Leaf</tissue>
    </source>
</reference>
<dbReference type="Pfam" id="PF04502">
    <property type="entry name" value="Saf4_Yju2"/>
    <property type="match status" value="1"/>
</dbReference>
<dbReference type="PANTHER" id="PTHR12111:SF1">
    <property type="entry name" value="SPLICING FACTOR YJU2"/>
    <property type="match status" value="1"/>
</dbReference>
<proteinExistence type="predicted"/>
<sequence length="159" mass="17932">MSERRLMSKYAPPGNIGPWEIMRRRQPSNQPIRVRLQLPMSLRCLACRNILYKGTKVNSRKECCSGEMHSGTQIFRFSFKCNNLLKVVLNPTDGLTKFDGHESAKKEGNKHSTLSITVNPCKKQKTEPTAGLDDCEKPVAEESNITTIKLAKSPRKSAR</sequence>
<comment type="caution">
    <text evidence="1">The sequence shown here is derived from an EMBL/GenBank/DDBJ whole genome shotgun (WGS) entry which is preliminary data.</text>
</comment>
<organism evidence="1 2">
    <name type="scientific">Lolium multiflorum</name>
    <name type="common">Italian ryegrass</name>
    <name type="synonym">Lolium perenne subsp. multiflorum</name>
    <dbReference type="NCBI Taxonomy" id="4521"/>
    <lineage>
        <taxon>Eukaryota</taxon>
        <taxon>Viridiplantae</taxon>
        <taxon>Streptophyta</taxon>
        <taxon>Embryophyta</taxon>
        <taxon>Tracheophyta</taxon>
        <taxon>Spermatophyta</taxon>
        <taxon>Magnoliopsida</taxon>
        <taxon>Liliopsida</taxon>
        <taxon>Poales</taxon>
        <taxon>Poaceae</taxon>
        <taxon>BOP clade</taxon>
        <taxon>Pooideae</taxon>
        <taxon>Poodae</taxon>
        <taxon>Poeae</taxon>
        <taxon>Poeae Chloroplast Group 2 (Poeae type)</taxon>
        <taxon>Loliodinae</taxon>
        <taxon>Loliinae</taxon>
        <taxon>Lolium</taxon>
    </lineage>
</organism>
<dbReference type="GO" id="GO:0000398">
    <property type="term" value="P:mRNA splicing, via spliceosome"/>
    <property type="evidence" value="ECO:0007669"/>
    <property type="project" value="InterPro"/>
</dbReference>
<keyword evidence="2" id="KW-1185">Reference proteome</keyword>
<dbReference type="AlphaFoldDB" id="A0AAD8TYM8"/>
<accession>A0AAD8TYM8</accession>
<dbReference type="Proteomes" id="UP001231189">
    <property type="component" value="Unassembled WGS sequence"/>
</dbReference>
<evidence type="ECO:0000313" key="2">
    <source>
        <dbReference type="Proteomes" id="UP001231189"/>
    </source>
</evidence>
<protein>
    <submittedName>
        <fullName evidence="1">Uncharacterized protein</fullName>
    </submittedName>
</protein>
<dbReference type="EMBL" id="JAUUTY010000001">
    <property type="protein sequence ID" value="KAK1696621.1"/>
    <property type="molecule type" value="Genomic_DNA"/>
</dbReference>
<name>A0AAD8TYM8_LOLMU</name>
<dbReference type="InterPro" id="IPR007590">
    <property type="entry name" value="Saf4/Yju2"/>
</dbReference>
<evidence type="ECO:0000313" key="1">
    <source>
        <dbReference type="EMBL" id="KAK1696621.1"/>
    </source>
</evidence>
<gene>
    <name evidence="1" type="ORF">QYE76_013318</name>
</gene>
<dbReference type="GO" id="GO:0071006">
    <property type="term" value="C:U2-type catalytic step 1 spliceosome"/>
    <property type="evidence" value="ECO:0007669"/>
    <property type="project" value="TreeGrafter"/>
</dbReference>
<dbReference type="PANTHER" id="PTHR12111">
    <property type="entry name" value="SPLICING FACTOR YJU2"/>
    <property type="match status" value="1"/>
</dbReference>